<dbReference type="InterPro" id="IPR011701">
    <property type="entry name" value="MFS"/>
</dbReference>
<proteinExistence type="inferred from homology"/>
<evidence type="ECO:0000256" key="6">
    <source>
        <dbReference type="ARBA" id="ARBA00022989"/>
    </source>
</evidence>
<gene>
    <name evidence="10" type="ORF">H9889_07620</name>
</gene>
<dbReference type="InterPro" id="IPR004812">
    <property type="entry name" value="Efflux_drug-R_Bcr/CmlA"/>
</dbReference>
<evidence type="ECO:0000256" key="3">
    <source>
        <dbReference type="ARBA" id="ARBA00022448"/>
    </source>
</evidence>
<dbReference type="CDD" id="cd17320">
    <property type="entry name" value="MFS_MdfA_MDR_like"/>
    <property type="match status" value="1"/>
</dbReference>
<dbReference type="GO" id="GO:0005886">
    <property type="term" value="C:plasma membrane"/>
    <property type="evidence" value="ECO:0007669"/>
    <property type="project" value="UniProtKB-SubCell"/>
</dbReference>
<dbReference type="InterPro" id="IPR001958">
    <property type="entry name" value="Tet-R_TetA/multi-R_MdtG-like"/>
</dbReference>
<evidence type="ECO:0000256" key="8">
    <source>
        <dbReference type="RuleBase" id="RU365088"/>
    </source>
</evidence>
<dbReference type="Pfam" id="PF07690">
    <property type="entry name" value="MFS_1"/>
    <property type="match status" value="1"/>
</dbReference>
<feature type="transmembrane region" description="Helical" evidence="8">
    <location>
        <begin position="259"/>
        <end position="280"/>
    </location>
</feature>
<dbReference type="GO" id="GO:1990961">
    <property type="term" value="P:xenobiotic detoxification by transmembrane export across the plasma membrane"/>
    <property type="evidence" value="ECO:0007669"/>
    <property type="project" value="InterPro"/>
</dbReference>
<name>A0A9D1Q6R1_9GAMM</name>
<reference evidence="10" key="1">
    <citation type="journal article" date="2021" name="PeerJ">
        <title>Extensive microbial diversity within the chicken gut microbiome revealed by metagenomics and culture.</title>
        <authorList>
            <person name="Gilroy R."/>
            <person name="Ravi A."/>
            <person name="Getino M."/>
            <person name="Pursley I."/>
            <person name="Horton D.L."/>
            <person name="Alikhan N.F."/>
            <person name="Baker D."/>
            <person name="Gharbi K."/>
            <person name="Hall N."/>
            <person name="Watson M."/>
            <person name="Adriaenssens E.M."/>
            <person name="Foster-Nyarko E."/>
            <person name="Jarju S."/>
            <person name="Secka A."/>
            <person name="Antonio M."/>
            <person name="Oren A."/>
            <person name="Chaudhuri R.R."/>
            <person name="La Ragione R."/>
            <person name="Hildebrand F."/>
            <person name="Pallen M.J."/>
        </authorList>
    </citation>
    <scope>NUCLEOTIDE SEQUENCE</scope>
    <source>
        <strain evidence="10">CHK160-9182</strain>
    </source>
</reference>
<dbReference type="Gene3D" id="1.20.1720.10">
    <property type="entry name" value="Multidrug resistance protein D"/>
    <property type="match status" value="1"/>
</dbReference>
<evidence type="ECO:0000313" key="11">
    <source>
        <dbReference type="Proteomes" id="UP000823934"/>
    </source>
</evidence>
<feature type="transmembrane region" description="Helical" evidence="8">
    <location>
        <begin position="219"/>
        <end position="239"/>
    </location>
</feature>
<evidence type="ECO:0000256" key="7">
    <source>
        <dbReference type="ARBA" id="ARBA00023136"/>
    </source>
</evidence>
<comment type="similarity">
    <text evidence="2 8">Belongs to the major facilitator superfamily. Bcr/CmlA family.</text>
</comment>
<dbReference type="AlphaFoldDB" id="A0A9D1Q6R1"/>
<dbReference type="NCBIfam" id="TIGR00710">
    <property type="entry name" value="efflux_Bcr_CflA"/>
    <property type="match status" value="1"/>
</dbReference>
<feature type="transmembrane region" description="Helical" evidence="8">
    <location>
        <begin position="287"/>
        <end position="306"/>
    </location>
</feature>
<protein>
    <recommendedName>
        <fullName evidence="8">Bcr/CflA family efflux transporter</fullName>
    </recommendedName>
</protein>
<dbReference type="SUPFAM" id="SSF103473">
    <property type="entry name" value="MFS general substrate transporter"/>
    <property type="match status" value="1"/>
</dbReference>
<evidence type="ECO:0000256" key="5">
    <source>
        <dbReference type="ARBA" id="ARBA00022692"/>
    </source>
</evidence>
<feature type="transmembrane region" description="Helical" evidence="8">
    <location>
        <begin position="82"/>
        <end position="100"/>
    </location>
</feature>
<keyword evidence="8" id="KW-0997">Cell inner membrane</keyword>
<dbReference type="PANTHER" id="PTHR23502:SF132">
    <property type="entry name" value="POLYAMINE TRANSPORTER 2-RELATED"/>
    <property type="match status" value="1"/>
</dbReference>
<sequence length="403" mass="43514">MSAKIVTSNRRAVSISLLLLMALLTALDSMAIDMYLPGMPDIAEDLKVPFGRVQQTLAIFLGGLAIGQGIYGPLLDRFGRRMPLLIGIMIFILGSIMGAMAPTVEWLLVARFIQAIGASAGLVTPRAIVADTCNLKESAHVFSLLMQAMMLGPILAPVLGGIVLDISDWRMIFWVIAFVGFISLLWAWKLVPDSLPIENRSPINLKHVMKTYWAQMGNYNFILYALASGFAMSGLFLYVSSSAYIFREHFGLSSSMFSYLFAMNSIGLVVSGMISNLFLVKGVSARRLLMIGMVIHTLFSAILYLLTTQMELTILVYTFFLAISISALGLVLGNITALTMSSGGKQAGAASSVMGVLQYLLPAITGYIASLFVQSIALLPIAIAICGVLGIALLLLCKKTQNV</sequence>
<evidence type="ECO:0000259" key="9">
    <source>
        <dbReference type="PROSITE" id="PS50850"/>
    </source>
</evidence>
<keyword evidence="3 8" id="KW-0813">Transport</keyword>
<dbReference type="EMBL" id="DXHP01000170">
    <property type="protein sequence ID" value="HIW07176.1"/>
    <property type="molecule type" value="Genomic_DNA"/>
</dbReference>
<dbReference type="PRINTS" id="PR01035">
    <property type="entry name" value="TCRTETA"/>
</dbReference>
<comment type="subcellular location">
    <subcellularLocation>
        <location evidence="8">Cell inner membrane</location>
        <topology evidence="8">Multi-pass membrane protein</topology>
    </subcellularLocation>
    <subcellularLocation>
        <location evidence="1">Cell membrane</location>
        <topology evidence="1">Multi-pass membrane protein</topology>
    </subcellularLocation>
</comment>
<evidence type="ECO:0000256" key="4">
    <source>
        <dbReference type="ARBA" id="ARBA00022475"/>
    </source>
</evidence>
<feature type="transmembrane region" description="Helical" evidence="8">
    <location>
        <begin position="375"/>
        <end position="397"/>
    </location>
</feature>
<feature type="transmembrane region" description="Helical" evidence="8">
    <location>
        <begin position="312"/>
        <end position="335"/>
    </location>
</feature>
<feature type="transmembrane region" description="Helical" evidence="8">
    <location>
        <begin position="171"/>
        <end position="191"/>
    </location>
</feature>
<dbReference type="InterPro" id="IPR020846">
    <property type="entry name" value="MFS_dom"/>
</dbReference>
<evidence type="ECO:0000256" key="2">
    <source>
        <dbReference type="ARBA" id="ARBA00006236"/>
    </source>
</evidence>
<feature type="transmembrane region" description="Helical" evidence="8">
    <location>
        <begin position="55"/>
        <end position="75"/>
    </location>
</feature>
<evidence type="ECO:0000313" key="10">
    <source>
        <dbReference type="EMBL" id="HIW07176.1"/>
    </source>
</evidence>
<evidence type="ECO:0000256" key="1">
    <source>
        <dbReference type="ARBA" id="ARBA00004651"/>
    </source>
</evidence>
<keyword evidence="6 8" id="KW-1133">Transmembrane helix</keyword>
<feature type="transmembrane region" description="Helical" evidence="8">
    <location>
        <begin position="106"/>
        <end position="129"/>
    </location>
</feature>
<feature type="transmembrane region" description="Helical" evidence="8">
    <location>
        <begin position="141"/>
        <end position="159"/>
    </location>
</feature>
<dbReference type="PROSITE" id="PS50850">
    <property type="entry name" value="MFS"/>
    <property type="match status" value="1"/>
</dbReference>
<reference evidence="10" key="2">
    <citation type="submission" date="2021-04" db="EMBL/GenBank/DDBJ databases">
        <authorList>
            <person name="Gilroy R."/>
        </authorList>
    </citation>
    <scope>NUCLEOTIDE SEQUENCE</scope>
    <source>
        <strain evidence="10">CHK160-9182</strain>
    </source>
</reference>
<dbReference type="PANTHER" id="PTHR23502">
    <property type="entry name" value="MAJOR FACILITATOR SUPERFAMILY"/>
    <property type="match status" value="1"/>
</dbReference>
<organism evidence="10 11">
    <name type="scientific">Candidatus Ignatzschineria merdigallinarum</name>
    <dbReference type="NCBI Taxonomy" id="2838621"/>
    <lineage>
        <taxon>Bacteria</taxon>
        <taxon>Pseudomonadati</taxon>
        <taxon>Pseudomonadota</taxon>
        <taxon>Gammaproteobacteria</taxon>
        <taxon>Cardiobacteriales</taxon>
        <taxon>Ignatzschineriaceae</taxon>
        <taxon>Ignatzschineria</taxon>
    </lineage>
</organism>
<comment type="caution">
    <text evidence="10">The sequence shown here is derived from an EMBL/GenBank/DDBJ whole genome shotgun (WGS) entry which is preliminary data.</text>
</comment>
<feature type="domain" description="Major facilitator superfamily (MFS) profile" evidence="9">
    <location>
        <begin position="14"/>
        <end position="401"/>
    </location>
</feature>
<keyword evidence="4" id="KW-1003">Cell membrane</keyword>
<dbReference type="Proteomes" id="UP000823934">
    <property type="component" value="Unassembled WGS sequence"/>
</dbReference>
<keyword evidence="5 8" id="KW-0812">Transmembrane</keyword>
<comment type="caution">
    <text evidence="8">Lacks conserved residue(s) required for the propagation of feature annotation.</text>
</comment>
<accession>A0A9D1Q6R1</accession>
<keyword evidence="7 8" id="KW-0472">Membrane</keyword>
<dbReference type="GO" id="GO:0042910">
    <property type="term" value="F:xenobiotic transmembrane transporter activity"/>
    <property type="evidence" value="ECO:0007669"/>
    <property type="project" value="InterPro"/>
</dbReference>
<dbReference type="InterPro" id="IPR036259">
    <property type="entry name" value="MFS_trans_sf"/>
</dbReference>
<feature type="transmembrane region" description="Helical" evidence="8">
    <location>
        <begin position="347"/>
        <end position="369"/>
    </location>
</feature>